<dbReference type="AlphaFoldDB" id="T1EIK7"/>
<dbReference type="GeneID" id="20196407"/>
<dbReference type="EMBL" id="AMQM01002921">
    <property type="status" value="NOT_ANNOTATED_CDS"/>
    <property type="molecule type" value="Genomic_DNA"/>
</dbReference>
<dbReference type="OrthoDB" id="5916873at2759"/>
<dbReference type="Proteomes" id="UP000015101">
    <property type="component" value="Unassembled WGS sequence"/>
</dbReference>
<name>T1EIK7_HELRO</name>
<accession>T1EIK7</accession>
<dbReference type="CTD" id="20196407"/>
<evidence type="ECO:0000313" key="4">
    <source>
        <dbReference type="Proteomes" id="UP000015101"/>
    </source>
</evidence>
<dbReference type="EnsemblMetazoa" id="HelroT137425">
    <property type="protein sequence ID" value="HelroP137425"/>
    <property type="gene ID" value="HelroG137425"/>
</dbReference>
<dbReference type="STRING" id="6412.T1EIK7"/>
<dbReference type="KEGG" id="hro:HELRODRAFT_137425"/>
<evidence type="ECO:0000313" key="2">
    <source>
        <dbReference type="EMBL" id="ESO09276.1"/>
    </source>
</evidence>
<organism evidence="3 4">
    <name type="scientific">Helobdella robusta</name>
    <name type="common">Californian leech</name>
    <dbReference type="NCBI Taxonomy" id="6412"/>
    <lineage>
        <taxon>Eukaryota</taxon>
        <taxon>Metazoa</taxon>
        <taxon>Spiralia</taxon>
        <taxon>Lophotrochozoa</taxon>
        <taxon>Annelida</taxon>
        <taxon>Clitellata</taxon>
        <taxon>Hirudinea</taxon>
        <taxon>Rhynchobdellida</taxon>
        <taxon>Glossiphoniidae</taxon>
        <taxon>Helobdella</taxon>
    </lineage>
</organism>
<dbReference type="eggNOG" id="KOG4329">
    <property type="taxonomic scope" value="Eukaryota"/>
</dbReference>
<dbReference type="HOGENOM" id="CLU_2819879_0_0_1"/>
<protein>
    <recommendedName>
        <fullName evidence="5">Mesoderm induction early response protein 1</fullName>
    </recommendedName>
</protein>
<keyword evidence="4" id="KW-1185">Reference proteome</keyword>
<gene>
    <name evidence="3" type="primary">20196407</name>
    <name evidence="2" type="ORF">HELRODRAFT_137425</name>
</gene>
<reference evidence="4" key="1">
    <citation type="submission" date="2012-12" db="EMBL/GenBank/DDBJ databases">
        <authorList>
            <person name="Hellsten U."/>
            <person name="Grimwood J."/>
            <person name="Chapman J.A."/>
            <person name="Shapiro H."/>
            <person name="Aerts A."/>
            <person name="Otillar R.P."/>
            <person name="Terry A.Y."/>
            <person name="Boore J.L."/>
            <person name="Simakov O."/>
            <person name="Marletaz F."/>
            <person name="Cho S.-J."/>
            <person name="Edsinger-Gonzales E."/>
            <person name="Havlak P."/>
            <person name="Kuo D.-H."/>
            <person name="Larsson T."/>
            <person name="Lv J."/>
            <person name="Arendt D."/>
            <person name="Savage R."/>
            <person name="Osoegawa K."/>
            <person name="de Jong P."/>
            <person name="Lindberg D.R."/>
            <person name="Seaver E.C."/>
            <person name="Weisblat D.A."/>
            <person name="Putnam N.H."/>
            <person name="Grigoriev I.V."/>
            <person name="Rokhsar D.S."/>
        </authorList>
    </citation>
    <scope>NUCLEOTIDE SEQUENCE</scope>
</reference>
<evidence type="ECO:0008006" key="5">
    <source>
        <dbReference type="Google" id="ProtNLM"/>
    </source>
</evidence>
<dbReference type="RefSeq" id="XP_009012369.1">
    <property type="nucleotide sequence ID" value="XM_009014121.1"/>
</dbReference>
<reference evidence="2 4" key="2">
    <citation type="journal article" date="2013" name="Nature">
        <title>Insights into bilaterian evolution from three spiralian genomes.</title>
        <authorList>
            <person name="Simakov O."/>
            <person name="Marletaz F."/>
            <person name="Cho S.J."/>
            <person name="Edsinger-Gonzales E."/>
            <person name="Havlak P."/>
            <person name="Hellsten U."/>
            <person name="Kuo D.H."/>
            <person name="Larsson T."/>
            <person name="Lv J."/>
            <person name="Arendt D."/>
            <person name="Savage R."/>
            <person name="Osoegawa K."/>
            <person name="de Jong P."/>
            <person name="Grimwood J."/>
            <person name="Chapman J.A."/>
            <person name="Shapiro H."/>
            <person name="Aerts A."/>
            <person name="Otillar R.P."/>
            <person name="Terry A.Y."/>
            <person name="Boore J.L."/>
            <person name="Grigoriev I.V."/>
            <person name="Lindberg D.R."/>
            <person name="Seaver E.C."/>
            <person name="Weisblat D.A."/>
            <person name="Putnam N.H."/>
            <person name="Rokhsar D.S."/>
        </authorList>
    </citation>
    <scope>NUCLEOTIDE SEQUENCE</scope>
</reference>
<dbReference type="InParanoid" id="T1EIK7"/>
<evidence type="ECO:0000256" key="1">
    <source>
        <dbReference type="SAM" id="MobiDB-lite"/>
    </source>
</evidence>
<feature type="region of interest" description="Disordered" evidence="1">
    <location>
        <begin position="26"/>
        <end position="47"/>
    </location>
</feature>
<sequence length="67" mass="7571">LSDEDPSFDPSADMLIHDFDDEQTLDEEEAMSNEDSIGNELDDLQKESEIPVEELLAMYGYSKETPS</sequence>
<dbReference type="EMBL" id="KB095959">
    <property type="protein sequence ID" value="ESO09276.1"/>
    <property type="molecule type" value="Genomic_DNA"/>
</dbReference>
<evidence type="ECO:0000313" key="3">
    <source>
        <dbReference type="EnsemblMetazoa" id="HelroP137425"/>
    </source>
</evidence>
<proteinExistence type="predicted"/>
<reference evidence="3" key="3">
    <citation type="submission" date="2015-06" db="UniProtKB">
        <authorList>
            <consortium name="EnsemblMetazoa"/>
        </authorList>
    </citation>
    <scope>IDENTIFICATION</scope>
</reference>